<reference evidence="1 2" key="2">
    <citation type="submission" date="2007-08" db="EMBL/GenBank/DDBJ databases">
        <authorList>
            <person name="Fulton L."/>
            <person name="Clifton S."/>
            <person name="Fulton B."/>
            <person name="Xu J."/>
            <person name="Minx P."/>
            <person name="Pepin K.H."/>
            <person name="Johnson M."/>
            <person name="Thiruvilangam P."/>
            <person name="Bhonagiri V."/>
            <person name="Nash W.E."/>
            <person name="Wang C."/>
            <person name="Mardis E.R."/>
            <person name="Wilson R.K."/>
        </authorList>
    </citation>
    <scope>NUCLEOTIDE SEQUENCE [LARGE SCALE GENOMIC DNA]</scope>
    <source>
        <strain evidence="1 2">DSM 753</strain>
    </source>
</reference>
<comment type="caution">
    <text evidence="1">The sequence shown here is derived from an EMBL/GenBank/DDBJ whole genome shotgun (WGS) entry which is preliminary data.</text>
</comment>
<dbReference type="Proteomes" id="UP000003490">
    <property type="component" value="Unassembled WGS sequence"/>
</dbReference>
<organism evidence="1 2">
    <name type="scientific">[Clostridium] leptum DSM 753</name>
    <dbReference type="NCBI Taxonomy" id="428125"/>
    <lineage>
        <taxon>Bacteria</taxon>
        <taxon>Bacillati</taxon>
        <taxon>Bacillota</taxon>
        <taxon>Clostridia</taxon>
        <taxon>Eubacteriales</taxon>
        <taxon>Oscillospiraceae</taxon>
        <taxon>Oscillospiraceae incertae sedis</taxon>
    </lineage>
</organism>
<accession>A7VT41</accession>
<reference evidence="1 2" key="1">
    <citation type="submission" date="2007-08" db="EMBL/GenBank/DDBJ databases">
        <title>Draft genome sequence of Clostridium leptum (DSM 753).</title>
        <authorList>
            <person name="Sudarsanam P."/>
            <person name="Ley R."/>
            <person name="Guruge J."/>
            <person name="Turnbaugh P.J."/>
            <person name="Mahowald M."/>
            <person name="Liep D."/>
            <person name="Gordon J."/>
        </authorList>
    </citation>
    <scope>NUCLEOTIDE SEQUENCE [LARGE SCALE GENOMIC DNA]</scope>
    <source>
        <strain evidence="1 2">DSM 753</strain>
    </source>
</reference>
<name>A7VT41_9FIRM</name>
<dbReference type="EMBL" id="ABCB02000018">
    <property type="protein sequence ID" value="EDO61336.1"/>
    <property type="molecule type" value="Genomic_DNA"/>
</dbReference>
<dbReference type="AlphaFoldDB" id="A7VT41"/>
<proteinExistence type="predicted"/>
<evidence type="ECO:0000313" key="1">
    <source>
        <dbReference type="EMBL" id="EDO61336.1"/>
    </source>
</evidence>
<dbReference type="HOGENOM" id="CLU_3214467_0_0_9"/>
<evidence type="ECO:0000313" key="2">
    <source>
        <dbReference type="Proteomes" id="UP000003490"/>
    </source>
</evidence>
<gene>
    <name evidence="1" type="ORF">CLOLEP_01731</name>
</gene>
<sequence>MGFLFLYTDAKRLAFLDAGIVGAQGKVLFYFEVQNFKKDFCIYR</sequence>
<protein>
    <submittedName>
        <fullName evidence="1">Uncharacterized protein</fullName>
    </submittedName>
</protein>